<proteinExistence type="predicted"/>
<comment type="caution">
    <text evidence="1">The sequence shown here is derived from an EMBL/GenBank/DDBJ whole genome shotgun (WGS) entry which is preliminary data.</text>
</comment>
<sequence length="88" mass="9592">MEDSNSKNIEAFVTTALAHQVSIAAALALSVRNDPNAKELLDRIEADLIASSIWKLGNSNAPASYGENYRQKVSELFRLARARISSSN</sequence>
<dbReference type="EMBL" id="QJJV01000012">
    <property type="protein sequence ID" value="PXX14488.1"/>
    <property type="molecule type" value="Genomic_DNA"/>
</dbReference>
<dbReference type="RefSeq" id="WP_110328038.1">
    <property type="nucleotide sequence ID" value="NZ_JBBBEG010000030.1"/>
</dbReference>
<name>A0ABX5MMW5_9BURK</name>
<evidence type="ECO:0000313" key="2">
    <source>
        <dbReference type="Proteomes" id="UP000247515"/>
    </source>
</evidence>
<evidence type="ECO:0000313" key="1">
    <source>
        <dbReference type="EMBL" id="PXX14488.1"/>
    </source>
</evidence>
<reference evidence="1 2" key="1">
    <citation type="submission" date="2018-05" db="EMBL/GenBank/DDBJ databases">
        <title>Genomic Encyclopedia of Type Strains, Phase IV (KMG-V): Genome sequencing to study the core and pangenomes of soil and plant-associated prokaryotes.</title>
        <authorList>
            <person name="Whitman W."/>
        </authorList>
    </citation>
    <scope>NUCLEOTIDE SEQUENCE [LARGE SCALE GENOMIC DNA]</scope>
    <source>
        <strain evidence="1 2">SIr-6563</strain>
    </source>
</reference>
<keyword evidence="2" id="KW-1185">Reference proteome</keyword>
<accession>A0ABX5MMW5</accession>
<organism evidence="1 2">
    <name type="scientific">Paraburkholderia tropica</name>
    <dbReference type="NCBI Taxonomy" id="92647"/>
    <lineage>
        <taxon>Bacteria</taxon>
        <taxon>Pseudomonadati</taxon>
        <taxon>Pseudomonadota</taxon>
        <taxon>Betaproteobacteria</taxon>
        <taxon>Burkholderiales</taxon>
        <taxon>Burkholderiaceae</taxon>
        <taxon>Paraburkholderia</taxon>
    </lineage>
</organism>
<gene>
    <name evidence="1" type="ORF">C7400_11298</name>
</gene>
<dbReference type="Proteomes" id="UP000247515">
    <property type="component" value="Unassembled WGS sequence"/>
</dbReference>
<protein>
    <submittedName>
        <fullName evidence="1">Uncharacterized protein</fullName>
    </submittedName>
</protein>